<evidence type="ECO:0000256" key="5">
    <source>
        <dbReference type="ARBA" id="ARBA00008276"/>
    </source>
</evidence>
<protein>
    <recommendedName>
        <fullName evidence="8">Dihydrofolate synthase/folylpolyglutamate synthase</fullName>
        <ecNumber evidence="6">6.3.2.12</ecNumber>
        <ecNumber evidence="7">6.3.2.17</ecNumber>
    </recommendedName>
    <alternativeName>
        <fullName evidence="17">Folylpoly-gamma-glutamate synthetase-dihydrofolate synthetase</fullName>
    </alternativeName>
    <alternativeName>
        <fullName evidence="15">Folylpolyglutamate synthetase</fullName>
    </alternativeName>
    <alternativeName>
        <fullName evidence="16">Tetrahydrofolylpolyglutamate synthase</fullName>
    </alternativeName>
</protein>
<dbReference type="GO" id="GO:0005524">
    <property type="term" value="F:ATP binding"/>
    <property type="evidence" value="ECO:0007669"/>
    <property type="project" value="UniProtKB-KW"/>
</dbReference>
<dbReference type="Pfam" id="PF08245">
    <property type="entry name" value="Mur_ligase_M"/>
    <property type="match status" value="1"/>
</dbReference>
<evidence type="ECO:0000256" key="13">
    <source>
        <dbReference type="ARBA" id="ARBA00022842"/>
    </source>
</evidence>
<comment type="pathway">
    <text evidence="4">Cofactor biosynthesis; tetrahydrofolylpolyglutamate biosynthesis.</text>
</comment>
<dbReference type="Gene3D" id="3.40.1190.10">
    <property type="entry name" value="Mur-like, catalytic domain"/>
    <property type="match status" value="1"/>
</dbReference>
<dbReference type="Pfam" id="PF02875">
    <property type="entry name" value="Mur_ligase_C"/>
    <property type="match status" value="1"/>
</dbReference>
<evidence type="ECO:0000313" key="24">
    <source>
        <dbReference type="EMBL" id="MCG9970088.1"/>
    </source>
</evidence>
<reference evidence="24" key="1">
    <citation type="submission" date="2021-12" db="EMBL/GenBank/DDBJ databases">
        <title>Description of Gramella crocea sp. nov., a new bacterium isolated from activated sludge.</title>
        <authorList>
            <person name="Zhang X."/>
        </authorList>
    </citation>
    <scope>NUCLEOTIDE SEQUENCE</scope>
    <source>
        <strain evidence="24">YB25</strain>
    </source>
</reference>
<dbReference type="GO" id="GO:0046656">
    <property type="term" value="P:folic acid biosynthetic process"/>
    <property type="evidence" value="ECO:0007669"/>
    <property type="project" value="UniProtKB-KW"/>
</dbReference>
<evidence type="ECO:0000256" key="21">
    <source>
        <dbReference type="ARBA" id="ARBA00049161"/>
    </source>
</evidence>
<dbReference type="InterPro" id="IPR036615">
    <property type="entry name" value="Mur_ligase_C_dom_sf"/>
</dbReference>
<name>A0A9X1UTQ7_9FLAO</name>
<comment type="catalytic activity">
    <reaction evidence="20">
        <text>(6R)-5,10-methylenetetrahydrofolyl-(gamma-L-Glu)(n) + L-glutamate + ATP = (6R)-5,10-methylenetetrahydrofolyl-(gamma-L-Glu)(n+1) + ADP + phosphate + H(+)</text>
        <dbReference type="Rhea" id="RHEA:51912"/>
        <dbReference type="Rhea" id="RHEA-COMP:13257"/>
        <dbReference type="Rhea" id="RHEA-COMP:13258"/>
        <dbReference type="ChEBI" id="CHEBI:15378"/>
        <dbReference type="ChEBI" id="CHEBI:29985"/>
        <dbReference type="ChEBI" id="CHEBI:30616"/>
        <dbReference type="ChEBI" id="CHEBI:43474"/>
        <dbReference type="ChEBI" id="CHEBI:136572"/>
        <dbReference type="ChEBI" id="CHEBI:456216"/>
        <dbReference type="EC" id="6.3.2.17"/>
    </reaction>
</comment>
<evidence type="ECO:0000256" key="14">
    <source>
        <dbReference type="ARBA" id="ARBA00022909"/>
    </source>
</evidence>
<gene>
    <name evidence="24" type="ORF">LU635_00445</name>
</gene>
<evidence type="ECO:0000256" key="8">
    <source>
        <dbReference type="ARBA" id="ARBA00019357"/>
    </source>
</evidence>
<comment type="cofactor">
    <cofactor evidence="1">
        <name>Mg(2+)</name>
        <dbReference type="ChEBI" id="CHEBI:18420"/>
    </cofactor>
</comment>
<evidence type="ECO:0000256" key="20">
    <source>
        <dbReference type="ARBA" id="ARBA00049035"/>
    </source>
</evidence>
<keyword evidence="12" id="KW-0067">ATP-binding</keyword>
<dbReference type="GO" id="GO:0046872">
    <property type="term" value="F:metal ion binding"/>
    <property type="evidence" value="ECO:0007669"/>
    <property type="project" value="UniProtKB-KW"/>
</dbReference>
<dbReference type="InterPro" id="IPR013221">
    <property type="entry name" value="Mur_ligase_cen"/>
</dbReference>
<dbReference type="NCBIfam" id="TIGR01499">
    <property type="entry name" value="folC"/>
    <property type="match status" value="1"/>
</dbReference>
<dbReference type="GO" id="GO:0005737">
    <property type="term" value="C:cytoplasm"/>
    <property type="evidence" value="ECO:0007669"/>
    <property type="project" value="TreeGrafter"/>
</dbReference>
<dbReference type="GO" id="GO:0004326">
    <property type="term" value="F:tetrahydrofolylpolyglutamate synthase activity"/>
    <property type="evidence" value="ECO:0007669"/>
    <property type="project" value="UniProtKB-EC"/>
</dbReference>
<keyword evidence="11" id="KW-0547">Nucleotide-binding</keyword>
<dbReference type="SUPFAM" id="SSF53623">
    <property type="entry name" value="MurD-like peptide ligases, catalytic domain"/>
    <property type="match status" value="1"/>
</dbReference>
<comment type="catalytic activity">
    <reaction evidence="19">
        <text>10-formyltetrahydrofolyl-(gamma-L-Glu)(n) + L-glutamate + ATP = 10-formyltetrahydrofolyl-(gamma-L-Glu)(n+1) + ADP + phosphate + H(+)</text>
        <dbReference type="Rhea" id="RHEA:51904"/>
        <dbReference type="Rhea" id="RHEA-COMP:13088"/>
        <dbReference type="Rhea" id="RHEA-COMP:14300"/>
        <dbReference type="ChEBI" id="CHEBI:15378"/>
        <dbReference type="ChEBI" id="CHEBI:29985"/>
        <dbReference type="ChEBI" id="CHEBI:30616"/>
        <dbReference type="ChEBI" id="CHEBI:43474"/>
        <dbReference type="ChEBI" id="CHEBI:134413"/>
        <dbReference type="ChEBI" id="CHEBI:456216"/>
        <dbReference type="EC" id="6.3.2.17"/>
    </reaction>
</comment>
<evidence type="ECO:0000256" key="2">
    <source>
        <dbReference type="ARBA" id="ARBA00002714"/>
    </source>
</evidence>
<keyword evidence="25" id="KW-1185">Reference proteome</keyword>
<evidence type="ECO:0000313" key="25">
    <source>
        <dbReference type="Proteomes" id="UP001139344"/>
    </source>
</evidence>
<comment type="function">
    <text evidence="2">Functions in two distinct reactions of the de novo folate biosynthetic pathway. Catalyzes the addition of a glutamate residue to dihydropteroate (7,8-dihydropteroate or H2Pte) to form dihydrofolate (7,8-dihydrofolate monoglutamate or H2Pte-Glu). Also catalyzes successive additions of L-glutamate to tetrahydrofolate or 10-formyltetrahydrofolate or 5,10-methylenetetrahydrofolate, leading to folylpolyglutamate derivatives.</text>
</comment>
<evidence type="ECO:0000256" key="1">
    <source>
        <dbReference type="ARBA" id="ARBA00001946"/>
    </source>
</evidence>
<dbReference type="GO" id="GO:0008841">
    <property type="term" value="F:dihydrofolate synthase activity"/>
    <property type="evidence" value="ECO:0007669"/>
    <property type="project" value="UniProtKB-EC"/>
</dbReference>
<comment type="catalytic activity">
    <reaction evidence="21">
        <text>7,8-dihydropteroate + L-glutamate + ATP = 7,8-dihydrofolate + ADP + phosphate + H(+)</text>
        <dbReference type="Rhea" id="RHEA:23584"/>
        <dbReference type="ChEBI" id="CHEBI:15378"/>
        <dbReference type="ChEBI" id="CHEBI:17839"/>
        <dbReference type="ChEBI" id="CHEBI:29985"/>
        <dbReference type="ChEBI" id="CHEBI:30616"/>
        <dbReference type="ChEBI" id="CHEBI:43474"/>
        <dbReference type="ChEBI" id="CHEBI:57451"/>
        <dbReference type="ChEBI" id="CHEBI:456216"/>
        <dbReference type="EC" id="6.3.2.12"/>
    </reaction>
</comment>
<dbReference type="InterPro" id="IPR036565">
    <property type="entry name" value="Mur-like_cat_sf"/>
</dbReference>
<dbReference type="PROSITE" id="PS01012">
    <property type="entry name" value="FOLYLPOLYGLU_SYNT_2"/>
    <property type="match status" value="1"/>
</dbReference>
<dbReference type="EC" id="6.3.2.17" evidence="7"/>
<dbReference type="AlphaFoldDB" id="A0A9X1UTQ7"/>
<comment type="similarity">
    <text evidence="5">Belongs to the folylpolyglutamate synthase family.</text>
</comment>
<evidence type="ECO:0000256" key="16">
    <source>
        <dbReference type="ARBA" id="ARBA00030592"/>
    </source>
</evidence>
<dbReference type="Proteomes" id="UP001139344">
    <property type="component" value="Unassembled WGS sequence"/>
</dbReference>
<sequence length="406" mass="45808">MKSYKETVEWMFQQLPMFQRIGKDAFKKDLSNTIKLAEELGHPENKFKSIHVGGTNGKGSVSHMLASVFQATGYKTGLYTSPHLIDFRERMRINGQVISRKEVVSFIEENQNFLAFNRLSFFEMTVGMAFDYFAREKVDIAIIEVGMGGRLDSTNIIKPELSVITNIGLDHTAYLGDNLAEIAHEKAGIIKEGVPVVIGERRKETTPVFEETAKKMKSGLFFAQDHKLPHYYTDLKGDYQKKNLRTVLTSLKLLRDNGWNISEEAIMNGLSNVKLHTGLQGRWDVIREKPKVICDTAHNAEGIMLVMKQLKNEHYQHLHMVIGVVNDKDLTKVLPLFPKEAVFYFAKPNVPRGLEASILQEEAKKNGLEGRVYSSVHEAFLAAEEVALDEDLIFVGGSNFTVAEVL</sequence>
<dbReference type="RefSeq" id="WP_240095221.1">
    <property type="nucleotide sequence ID" value="NZ_JAJSON010000004.1"/>
</dbReference>
<dbReference type="FunFam" id="3.40.1190.10:FF:000011">
    <property type="entry name" value="Folylpolyglutamate synthase/dihydrofolate synthase"/>
    <property type="match status" value="1"/>
</dbReference>
<evidence type="ECO:0000259" key="22">
    <source>
        <dbReference type="Pfam" id="PF02875"/>
    </source>
</evidence>
<dbReference type="PIRSF" id="PIRSF001563">
    <property type="entry name" value="Folylpolyglu_synth"/>
    <property type="match status" value="1"/>
</dbReference>
<dbReference type="SUPFAM" id="SSF53244">
    <property type="entry name" value="MurD-like peptide ligases, peptide-binding domain"/>
    <property type="match status" value="1"/>
</dbReference>
<feature type="domain" description="Mur ligase central" evidence="23">
    <location>
        <begin position="52"/>
        <end position="216"/>
    </location>
</feature>
<keyword evidence="9" id="KW-0436">Ligase</keyword>
<accession>A0A9X1UTQ7</accession>
<dbReference type="InterPro" id="IPR004101">
    <property type="entry name" value="Mur_ligase_C"/>
</dbReference>
<keyword evidence="14" id="KW-0289">Folate biosynthesis</keyword>
<dbReference type="Gene3D" id="3.90.190.20">
    <property type="entry name" value="Mur ligase, C-terminal domain"/>
    <property type="match status" value="1"/>
</dbReference>
<evidence type="ECO:0000256" key="19">
    <source>
        <dbReference type="ARBA" id="ARBA00047808"/>
    </source>
</evidence>
<dbReference type="InterPro" id="IPR018109">
    <property type="entry name" value="Folylpolyglutamate_synth_CS"/>
</dbReference>
<organism evidence="24 25">
    <name type="scientific">Christiangramia crocea</name>
    <dbReference type="NCBI Taxonomy" id="2904124"/>
    <lineage>
        <taxon>Bacteria</taxon>
        <taxon>Pseudomonadati</taxon>
        <taxon>Bacteroidota</taxon>
        <taxon>Flavobacteriia</taxon>
        <taxon>Flavobacteriales</taxon>
        <taxon>Flavobacteriaceae</taxon>
        <taxon>Christiangramia</taxon>
    </lineage>
</organism>
<evidence type="ECO:0000256" key="9">
    <source>
        <dbReference type="ARBA" id="ARBA00022598"/>
    </source>
</evidence>
<evidence type="ECO:0000256" key="18">
    <source>
        <dbReference type="ARBA" id="ARBA00047493"/>
    </source>
</evidence>
<dbReference type="PANTHER" id="PTHR11136:SF0">
    <property type="entry name" value="DIHYDROFOLATE SYNTHETASE-RELATED"/>
    <property type="match status" value="1"/>
</dbReference>
<keyword evidence="13" id="KW-0460">Magnesium</keyword>
<evidence type="ECO:0000256" key="6">
    <source>
        <dbReference type="ARBA" id="ARBA00013023"/>
    </source>
</evidence>
<evidence type="ECO:0000256" key="7">
    <source>
        <dbReference type="ARBA" id="ARBA00013025"/>
    </source>
</evidence>
<dbReference type="InterPro" id="IPR001645">
    <property type="entry name" value="Folylpolyglutamate_synth"/>
</dbReference>
<evidence type="ECO:0000256" key="11">
    <source>
        <dbReference type="ARBA" id="ARBA00022741"/>
    </source>
</evidence>
<dbReference type="EMBL" id="JAJSON010000004">
    <property type="protein sequence ID" value="MCG9970088.1"/>
    <property type="molecule type" value="Genomic_DNA"/>
</dbReference>
<evidence type="ECO:0000256" key="12">
    <source>
        <dbReference type="ARBA" id="ARBA00022840"/>
    </source>
</evidence>
<comment type="caution">
    <text evidence="24">The sequence shown here is derived from an EMBL/GenBank/DDBJ whole genome shotgun (WGS) entry which is preliminary data.</text>
</comment>
<feature type="domain" description="Mur ligase C-terminal" evidence="22">
    <location>
        <begin position="281"/>
        <end position="398"/>
    </location>
</feature>
<evidence type="ECO:0000256" key="3">
    <source>
        <dbReference type="ARBA" id="ARBA00004799"/>
    </source>
</evidence>
<dbReference type="EC" id="6.3.2.12" evidence="6"/>
<dbReference type="PANTHER" id="PTHR11136">
    <property type="entry name" value="FOLYLPOLYGLUTAMATE SYNTHASE-RELATED"/>
    <property type="match status" value="1"/>
</dbReference>
<evidence type="ECO:0000259" key="23">
    <source>
        <dbReference type="Pfam" id="PF08245"/>
    </source>
</evidence>
<evidence type="ECO:0000256" key="15">
    <source>
        <dbReference type="ARBA" id="ARBA00030048"/>
    </source>
</evidence>
<comment type="pathway">
    <text evidence="3">Cofactor biosynthesis; tetrahydrofolate biosynthesis; 7,8-dihydrofolate from 2-amino-4-hydroxy-6-hydroxymethyl-7,8-dihydropteridine diphosphate and 4-aminobenzoate: step 2/2.</text>
</comment>
<evidence type="ECO:0000256" key="17">
    <source>
        <dbReference type="ARBA" id="ARBA00032510"/>
    </source>
</evidence>
<evidence type="ECO:0000256" key="4">
    <source>
        <dbReference type="ARBA" id="ARBA00005150"/>
    </source>
</evidence>
<evidence type="ECO:0000256" key="10">
    <source>
        <dbReference type="ARBA" id="ARBA00022723"/>
    </source>
</evidence>
<keyword evidence="10" id="KW-0479">Metal-binding</keyword>
<comment type="catalytic activity">
    <reaction evidence="18">
        <text>(6S)-5,6,7,8-tetrahydrofolyl-(gamma-L-Glu)(n) + L-glutamate + ATP = (6S)-5,6,7,8-tetrahydrofolyl-(gamma-L-Glu)(n+1) + ADP + phosphate + H(+)</text>
        <dbReference type="Rhea" id="RHEA:10580"/>
        <dbReference type="Rhea" id="RHEA-COMP:14738"/>
        <dbReference type="Rhea" id="RHEA-COMP:14740"/>
        <dbReference type="ChEBI" id="CHEBI:15378"/>
        <dbReference type="ChEBI" id="CHEBI:29985"/>
        <dbReference type="ChEBI" id="CHEBI:30616"/>
        <dbReference type="ChEBI" id="CHEBI:43474"/>
        <dbReference type="ChEBI" id="CHEBI:141005"/>
        <dbReference type="ChEBI" id="CHEBI:456216"/>
        <dbReference type="EC" id="6.3.2.17"/>
    </reaction>
</comment>
<proteinExistence type="inferred from homology"/>